<sequence>MTFLRLPSFTTYLTYVMLLLIAAHSVICSPNDFDDLSFFTPINSSYVLEQSTEATELTQLQNSSSLVDECNFCCCQLFIYTDVPSEPNQVIDFPLAETIVSSEQKGYISLPFRPPKLA</sequence>
<evidence type="ECO:0000313" key="2">
    <source>
        <dbReference type="Proteomes" id="UP000309186"/>
    </source>
</evidence>
<dbReference type="AlphaFoldDB" id="A0A5R9Q258"/>
<reference evidence="1 2" key="1">
    <citation type="submission" date="2018-01" db="EMBL/GenBank/DDBJ databases">
        <title>Co-occurrence of chitin degradation, pigmentation and bioactivity in marine Pseudoalteromonas.</title>
        <authorList>
            <person name="Paulsen S."/>
            <person name="Gram L."/>
            <person name="Machado H."/>
        </authorList>
    </citation>
    <scope>NUCLEOTIDE SEQUENCE [LARGE SCALE GENOMIC DNA]</scope>
    <source>
        <strain evidence="1 2">S3663</strain>
    </source>
</reference>
<proteinExistence type="predicted"/>
<comment type="caution">
    <text evidence="1">The sequence shown here is derived from an EMBL/GenBank/DDBJ whole genome shotgun (WGS) entry which is preliminary data.</text>
</comment>
<evidence type="ECO:0008006" key="3">
    <source>
        <dbReference type="Google" id="ProtNLM"/>
    </source>
</evidence>
<evidence type="ECO:0000313" key="1">
    <source>
        <dbReference type="EMBL" id="TLX46329.1"/>
    </source>
</evidence>
<dbReference type="Proteomes" id="UP000309186">
    <property type="component" value="Unassembled WGS sequence"/>
</dbReference>
<protein>
    <recommendedName>
        <fullName evidence="3">DUF2946 domain-containing protein</fullName>
    </recommendedName>
</protein>
<accession>A0A5R9Q258</accession>
<dbReference type="EMBL" id="PPSW01000023">
    <property type="protein sequence ID" value="TLX46329.1"/>
    <property type="molecule type" value="Genomic_DNA"/>
</dbReference>
<organism evidence="1 2">
    <name type="scientific">Pseudoalteromonas phenolica</name>
    <dbReference type="NCBI Taxonomy" id="161398"/>
    <lineage>
        <taxon>Bacteria</taxon>
        <taxon>Pseudomonadati</taxon>
        <taxon>Pseudomonadota</taxon>
        <taxon>Gammaproteobacteria</taxon>
        <taxon>Alteromonadales</taxon>
        <taxon>Pseudoalteromonadaceae</taxon>
        <taxon>Pseudoalteromonas</taxon>
    </lineage>
</organism>
<gene>
    <name evidence="1" type="ORF">C1E24_14265</name>
</gene>
<name>A0A5R9Q258_9GAMM</name>